<feature type="compositionally biased region" description="Polar residues" evidence="1">
    <location>
        <begin position="42"/>
        <end position="62"/>
    </location>
</feature>
<reference evidence="2 3" key="1">
    <citation type="journal article" date="2024" name="J. Plant Pathol.">
        <title>Sequence and assembly of the genome of Seiridium unicorne, isolate CBS 538.82, causal agent of cypress canker disease.</title>
        <authorList>
            <person name="Scali E."/>
            <person name="Rocca G.D."/>
            <person name="Danti R."/>
            <person name="Garbelotto M."/>
            <person name="Barberini S."/>
            <person name="Baroncelli R."/>
            <person name="Emiliani G."/>
        </authorList>
    </citation>
    <scope>NUCLEOTIDE SEQUENCE [LARGE SCALE GENOMIC DNA]</scope>
    <source>
        <strain evidence="2 3">BM-138-508</strain>
    </source>
</reference>
<dbReference type="Proteomes" id="UP001408356">
    <property type="component" value="Unassembled WGS sequence"/>
</dbReference>
<gene>
    <name evidence="2" type="ORF">SUNI508_12076</name>
</gene>
<feature type="compositionally biased region" description="Basic and acidic residues" evidence="1">
    <location>
        <begin position="291"/>
        <end position="301"/>
    </location>
</feature>
<evidence type="ECO:0000313" key="3">
    <source>
        <dbReference type="Proteomes" id="UP001408356"/>
    </source>
</evidence>
<feature type="compositionally biased region" description="Polar residues" evidence="1">
    <location>
        <begin position="72"/>
        <end position="85"/>
    </location>
</feature>
<feature type="compositionally biased region" description="Low complexity" evidence="1">
    <location>
        <begin position="32"/>
        <end position="41"/>
    </location>
</feature>
<feature type="compositionally biased region" description="Pro residues" evidence="1">
    <location>
        <begin position="1"/>
        <end position="10"/>
    </location>
</feature>
<feature type="compositionally biased region" description="Low complexity" evidence="1">
    <location>
        <begin position="11"/>
        <end position="20"/>
    </location>
</feature>
<evidence type="ECO:0000313" key="2">
    <source>
        <dbReference type="EMBL" id="KAK9413091.1"/>
    </source>
</evidence>
<feature type="compositionally biased region" description="Pro residues" evidence="1">
    <location>
        <begin position="264"/>
        <end position="290"/>
    </location>
</feature>
<sequence>MSTSKNPPPSGAAASPLLTPINSPQTAKAVATTSPTSSTTPDNTVANASQPNENSTTNSKAKTATVEDDTSDSSIDQVAARSSETPPLVPPKVPLAAHIDDHQTTGVEAGFATANPTGKVVNSHSRQPLTEKRAIHLTPAHNIPVPAVFLRLTSLILTRMFGLSRSTLLRVYASLVWILTVIAGSRSDTTLVTVPSPPHDDAMPTNTSSDTTPVSSISTETTRAASERPAASPQCPEVRIRAQRSGPRGVEFRVHWEDETYYPSEPPIPPPPPPPPSTSPAAPEPEQPGEPDPHSLPEIHHQQPNVPAGPALGPHSPANPAATPPNPGMYIPPSAIHIAAGAPTPVFVHQQSQMVIGQHSPMIIGHQSPVIIQQAPPTIISSQPYLLMRPPVVGPAIQAPPIGTGSWCYPNWRQSPFHNGTSHWRTNPPIIIGQPGAQPVFLGGQSTNVIIYR</sequence>
<protein>
    <submittedName>
        <fullName evidence="2">Uncharacterized protein</fullName>
    </submittedName>
</protein>
<feature type="region of interest" description="Disordered" evidence="1">
    <location>
        <begin position="1"/>
        <end position="94"/>
    </location>
</feature>
<feature type="region of interest" description="Disordered" evidence="1">
    <location>
        <begin position="194"/>
        <end position="329"/>
    </location>
</feature>
<feature type="compositionally biased region" description="Polar residues" evidence="1">
    <location>
        <begin position="204"/>
        <end position="224"/>
    </location>
</feature>
<keyword evidence="3" id="KW-1185">Reference proteome</keyword>
<comment type="caution">
    <text evidence="2">The sequence shown here is derived from an EMBL/GenBank/DDBJ whole genome shotgun (WGS) entry which is preliminary data.</text>
</comment>
<dbReference type="EMBL" id="JARVKF010000443">
    <property type="protein sequence ID" value="KAK9413091.1"/>
    <property type="molecule type" value="Genomic_DNA"/>
</dbReference>
<accession>A0ABR2UF28</accession>
<organism evidence="2 3">
    <name type="scientific">Seiridium unicorne</name>
    <dbReference type="NCBI Taxonomy" id="138068"/>
    <lineage>
        <taxon>Eukaryota</taxon>
        <taxon>Fungi</taxon>
        <taxon>Dikarya</taxon>
        <taxon>Ascomycota</taxon>
        <taxon>Pezizomycotina</taxon>
        <taxon>Sordariomycetes</taxon>
        <taxon>Xylariomycetidae</taxon>
        <taxon>Amphisphaeriales</taxon>
        <taxon>Sporocadaceae</taxon>
        <taxon>Seiridium</taxon>
    </lineage>
</organism>
<name>A0ABR2UF28_9PEZI</name>
<proteinExistence type="predicted"/>
<evidence type="ECO:0000256" key="1">
    <source>
        <dbReference type="SAM" id="MobiDB-lite"/>
    </source>
</evidence>